<dbReference type="PANTHER" id="PTHR12592">
    <property type="entry name" value="ATP-DEPENDENT (S)-NAD(P)H-HYDRATE DEHYDRATASE FAMILY MEMBER"/>
    <property type="match status" value="1"/>
</dbReference>
<evidence type="ECO:0000256" key="9">
    <source>
        <dbReference type="ARBA" id="ARBA00023239"/>
    </source>
</evidence>
<feature type="domain" description="YjeF N-terminal" evidence="15">
    <location>
        <begin position="10"/>
        <end position="211"/>
    </location>
</feature>
<dbReference type="EMBL" id="UOFB01000229">
    <property type="protein sequence ID" value="VAW47988.1"/>
    <property type="molecule type" value="Genomic_DNA"/>
</dbReference>
<keyword evidence="6" id="KW-0067">ATP-binding</keyword>
<dbReference type="AlphaFoldDB" id="A0A3B0VWF3"/>
<sequence>MNTFYSANSSQQIDKYAIEHLNIPGILLMKQAGLFAFQILQQTLSPQHITILCGTGNNGGDGFIVAQLAAMSGINVEVCLFGDPQNIHGDALIAYQEMQAIGLSITPFSPHILQQTDVIIDAIFGTGLDRPITGTLRQTIEQVNQHAKPTLSLDIPSGLHADTGTILGTAIQATHTCVFITQKLGLYTHQGADVSGQVHYSTLFLDRPEQQTAFQSHPPLAHNHSLSHWLKKRPAPRPSQHKGQAGTVCLIGGNHNMMGAIQLAASASLHTGAGLVKVIT</sequence>
<dbReference type="Gene3D" id="3.40.1190.20">
    <property type="match status" value="1"/>
</dbReference>
<dbReference type="HAMAP" id="MF_01966">
    <property type="entry name" value="NADHX_epimerase"/>
    <property type="match status" value="1"/>
</dbReference>
<feature type="non-terminal residue" evidence="16">
    <location>
        <position position="280"/>
    </location>
</feature>
<keyword evidence="7" id="KW-0521">NADP</keyword>
<evidence type="ECO:0000256" key="1">
    <source>
        <dbReference type="ARBA" id="ARBA00001958"/>
    </source>
</evidence>
<comment type="function">
    <text evidence="10">Bifunctional enzyme that catalyzes the epimerization of the S- and R-forms of NAD(P)HX and the dehydration of the S-form of NAD(P)HX at the expense of ADP, which is converted to AMP. This allows the repair of both epimers of NAD(P)HX, a damaged form of NAD(P)H that is a result of enzymatic or heat-dependent hydration.</text>
</comment>
<dbReference type="InterPro" id="IPR029056">
    <property type="entry name" value="Ribokinase-like"/>
</dbReference>
<comment type="similarity">
    <text evidence="3">In the C-terminal section; belongs to the NnrD/CARKD family.</text>
</comment>
<evidence type="ECO:0000256" key="5">
    <source>
        <dbReference type="ARBA" id="ARBA00022741"/>
    </source>
</evidence>
<dbReference type="PROSITE" id="PS51385">
    <property type="entry name" value="YJEF_N"/>
    <property type="match status" value="1"/>
</dbReference>
<evidence type="ECO:0000256" key="12">
    <source>
        <dbReference type="ARBA" id="ARBA00048238"/>
    </source>
</evidence>
<name>A0A3B0VWF3_9ZZZZ</name>
<comment type="catalytic activity">
    <reaction evidence="12">
        <text>(6S)-NADHX + ADP = AMP + phosphate + NADH + H(+)</text>
        <dbReference type="Rhea" id="RHEA:32223"/>
        <dbReference type="ChEBI" id="CHEBI:15378"/>
        <dbReference type="ChEBI" id="CHEBI:43474"/>
        <dbReference type="ChEBI" id="CHEBI:57945"/>
        <dbReference type="ChEBI" id="CHEBI:64074"/>
        <dbReference type="ChEBI" id="CHEBI:456215"/>
        <dbReference type="ChEBI" id="CHEBI:456216"/>
        <dbReference type="EC" id="4.2.1.136"/>
    </reaction>
</comment>
<dbReference type="EC" id="4.2.1.136" evidence="4"/>
<feature type="domain" description="YjeF C-terminal" evidence="14">
    <location>
        <begin position="225"/>
        <end position="280"/>
    </location>
</feature>
<comment type="catalytic activity">
    <reaction evidence="13">
        <text>(6S)-NADPHX + ADP = AMP + phosphate + NADPH + H(+)</text>
        <dbReference type="Rhea" id="RHEA:32235"/>
        <dbReference type="ChEBI" id="CHEBI:15378"/>
        <dbReference type="ChEBI" id="CHEBI:43474"/>
        <dbReference type="ChEBI" id="CHEBI:57783"/>
        <dbReference type="ChEBI" id="CHEBI:64076"/>
        <dbReference type="ChEBI" id="CHEBI:456215"/>
        <dbReference type="ChEBI" id="CHEBI:456216"/>
        <dbReference type="EC" id="4.2.1.136"/>
    </reaction>
</comment>
<dbReference type="GO" id="GO:0005524">
    <property type="term" value="F:ATP binding"/>
    <property type="evidence" value="ECO:0007669"/>
    <property type="project" value="UniProtKB-KW"/>
</dbReference>
<evidence type="ECO:0000256" key="6">
    <source>
        <dbReference type="ARBA" id="ARBA00022840"/>
    </source>
</evidence>
<dbReference type="GO" id="GO:0052856">
    <property type="term" value="F:NAD(P)HX epimerase activity"/>
    <property type="evidence" value="ECO:0007669"/>
    <property type="project" value="TreeGrafter"/>
</dbReference>
<dbReference type="InterPro" id="IPR004443">
    <property type="entry name" value="YjeF_N_dom"/>
</dbReference>
<accession>A0A3B0VWF3</accession>
<dbReference type="SUPFAM" id="SSF64153">
    <property type="entry name" value="YjeF N-terminal domain-like"/>
    <property type="match status" value="1"/>
</dbReference>
<dbReference type="Pfam" id="PF03853">
    <property type="entry name" value="YjeF_N"/>
    <property type="match status" value="1"/>
</dbReference>
<proteinExistence type="inferred from homology"/>
<dbReference type="SUPFAM" id="SSF53613">
    <property type="entry name" value="Ribokinase-like"/>
    <property type="match status" value="1"/>
</dbReference>
<evidence type="ECO:0000256" key="3">
    <source>
        <dbReference type="ARBA" id="ARBA00009524"/>
    </source>
</evidence>
<dbReference type="GO" id="GO:0052855">
    <property type="term" value="F:ADP-dependent NAD(P)H-hydrate dehydratase activity"/>
    <property type="evidence" value="ECO:0007669"/>
    <property type="project" value="UniProtKB-EC"/>
</dbReference>
<evidence type="ECO:0000256" key="2">
    <source>
        <dbReference type="ARBA" id="ARBA00006001"/>
    </source>
</evidence>
<keyword evidence="16" id="KW-0413">Isomerase</keyword>
<dbReference type="PANTHER" id="PTHR12592:SF0">
    <property type="entry name" value="ATP-DEPENDENT (S)-NAD(P)H-HYDRATE DEHYDRATASE"/>
    <property type="match status" value="1"/>
</dbReference>
<keyword evidence="5" id="KW-0547">Nucleotide-binding</keyword>
<reference evidence="16" key="1">
    <citation type="submission" date="2018-06" db="EMBL/GenBank/DDBJ databases">
        <authorList>
            <person name="Zhirakovskaya E."/>
        </authorList>
    </citation>
    <scope>NUCLEOTIDE SEQUENCE</scope>
</reference>
<evidence type="ECO:0000256" key="8">
    <source>
        <dbReference type="ARBA" id="ARBA00023027"/>
    </source>
</evidence>
<evidence type="ECO:0000256" key="4">
    <source>
        <dbReference type="ARBA" id="ARBA00013129"/>
    </source>
</evidence>
<gene>
    <name evidence="16" type="ORF">MNBD_GAMMA04-2319</name>
</gene>
<evidence type="ECO:0000313" key="16">
    <source>
        <dbReference type="EMBL" id="VAW47988.1"/>
    </source>
</evidence>
<evidence type="ECO:0000259" key="15">
    <source>
        <dbReference type="PROSITE" id="PS51385"/>
    </source>
</evidence>
<evidence type="ECO:0000256" key="7">
    <source>
        <dbReference type="ARBA" id="ARBA00022857"/>
    </source>
</evidence>
<dbReference type="InterPro" id="IPR036652">
    <property type="entry name" value="YjeF_N_dom_sf"/>
</dbReference>
<organism evidence="16">
    <name type="scientific">hydrothermal vent metagenome</name>
    <dbReference type="NCBI Taxonomy" id="652676"/>
    <lineage>
        <taxon>unclassified sequences</taxon>
        <taxon>metagenomes</taxon>
        <taxon>ecological metagenomes</taxon>
    </lineage>
</organism>
<dbReference type="PROSITE" id="PS51383">
    <property type="entry name" value="YJEF_C_3"/>
    <property type="match status" value="1"/>
</dbReference>
<dbReference type="Gene3D" id="3.40.50.10260">
    <property type="entry name" value="YjeF N-terminal domain"/>
    <property type="match status" value="1"/>
</dbReference>
<evidence type="ECO:0000256" key="13">
    <source>
        <dbReference type="ARBA" id="ARBA00049209"/>
    </source>
</evidence>
<dbReference type="GO" id="GO:0110051">
    <property type="term" value="P:metabolite repair"/>
    <property type="evidence" value="ECO:0007669"/>
    <property type="project" value="TreeGrafter"/>
</dbReference>
<evidence type="ECO:0000256" key="11">
    <source>
        <dbReference type="ARBA" id="ARBA00032624"/>
    </source>
</evidence>
<keyword evidence="9 16" id="KW-0456">Lyase</keyword>
<comment type="cofactor">
    <cofactor evidence="1">
        <name>K(+)</name>
        <dbReference type="ChEBI" id="CHEBI:29103"/>
    </cofactor>
</comment>
<evidence type="ECO:0000259" key="14">
    <source>
        <dbReference type="PROSITE" id="PS51383"/>
    </source>
</evidence>
<comment type="similarity">
    <text evidence="2">In the N-terminal section; belongs to the NnrE/AIBP family.</text>
</comment>
<evidence type="ECO:0000256" key="10">
    <source>
        <dbReference type="ARBA" id="ARBA00025153"/>
    </source>
</evidence>
<protein>
    <recommendedName>
        <fullName evidence="4">ADP-dependent NAD(P)H-hydrate dehydratase</fullName>
        <ecNumber evidence="4">4.2.1.136</ecNumber>
    </recommendedName>
    <alternativeName>
        <fullName evidence="11">Nicotinamide nucleotide repair protein</fullName>
    </alternativeName>
</protein>
<dbReference type="NCBIfam" id="TIGR00197">
    <property type="entry name" value="yjeF_nterm"/>
    <property type="match status" value="1"/>
</dbReference>
<dbReference type="InterPro" id="IPR000631">
    <property type="entry name" value="CARKD"/>
</dbReference>
<keyword evidence="8" id="KW-0520">NAD</keyword>